<feature type="domain" description="Alpha-D-phosphohexomutase alpha/beta/alpha" evidence="13">
    <location>
        <begin position="183"/>
        <end position="287"/>
    </location>
</feature>
<evidence type="ECO:0000256" key="2">
    <source>
        <dbReference type="ARBA" id="ARBA00001946"/>
    </source>
</evidence>
<evidence type="ECO:0000256" key="9">
    <source>
        <dbReference type="ARBA" id="ARBA00023235"/>
    </source>
</evidence>
<keyword evidence="16" id="KW-1185">Reference proteome</keyword>
<accession>A0A1E7ZE17</accession>
<dbReference type="GO" id="GO:0000287">
    <property type="term" value="F:magnesium ion binding"/>
    <property type="evidence" value="ECO:0007669"/>
    <property type="project" value="InterPro"/>
</dbReference>
<dbReference type="SUPFAM" id="SSF53738">
    <property type="entry name" value="Phosphoglucomutase, first 3 domains"/>
    <property type="match status" value="3"/>
</dbReference>
<dbReference type="PRINTS" id="PR00509">
    <property type="entry name" value="PGMPMM"/>
</dbReference>
<comment type="similarity">
    <text evidence="4 10">Belongs to the phosphohexose mutase family.</text>
</comment>
<dbReference type="Pfam" id="PF00408">
    <property type="entry name" value="PGM_PMM_IV"/>
    <property type="match status" value="1"/>
</dbReference>
<evidence type="ECO:0000256" key="6">
    <source>
        <dbReference type="ARBA" id="ARBA00022553"/>
    </source>
</evidence>
<dbReference type="Pfam" id="PF02878">
    <property type="entry name" value="PGM_PMM_I"/>
    <property type="match status" value="1"/>
</dbReference>
<evidence type="ECO:0000256" key="7">
    <source>
        <dbReference type="ARBA" id="ARBA00022723"/>
    </source>
</evidence>
<dbReference type="EC" id="5.4.2.8" evidence="5"/>
<dbReference type="STRING" id="1656094.BFC18_06225"/>
<dbReference type="InterPro" id="IPR036900">
    <property type="entry name" value="A-D-PHexomutase_C_sf"/>
</dbReference>
<feature type="domain" description="Alpha-D-phosphohexomutase alpha/beta/alpha" evidence="14">
    <location>
        <begin position="292"/>
        <end position="401"/>
    </location>
</feature>
<evidence type="ECO:0000256" key="5">
    <source>
        <dbReference type="ARBA" id="ARBA00012730"/>
    </source>
</evidence>
<dbReference type="InterPro" id="IPR005843">
    <property type="entry name" value="A-D-PHexomutase_C"/>
</dbReference>
<evidence type="ECO:0000256" key="4">
    <source>
        <dbReference type="ARBA" id="ARBA00010231"/>
    </source>
</evidence>
<gene>
    <name evidence="15" type="ORF">BFC18_06225</name>
</gene>
<evidence type="ECO:0000256" key="1">
    <source>
        <dbReference type="ARBA" id="ARBA00000586"/>
    </source>
</evidence>
<feature type="domain" description="Alpha-D-phosphohexomutase alpha/beta/alpha" evidence="12">
    <location>
        <begin position="8"/>
        <end position="134"/>
    </location>
</feature>
<evidence type="ECO:0000313" key="16">
    <source>
        <dbReference type="Proteomes" id="UP000175691"/>
    </source>
</evidence>
<evidence type="ECO:0000259" key="11">
    <source>
        <dbReference type="Pfam" id="PF00408"/>
    </source>
</evidence>
<dbReference type="OrthoDB" id="9803322at2"/>
<dbReference type="Pfam" id="PF02879">
    <property type="entry name" value="PGM_PMM_II"/>
    <property type="match status" value="1"/>
</dbReference>
<keyword evidence="6" id="KW-0597">Phosphoprotein</keyword>
<dbReference type="InterPro" id="IPR005845">
    <property type="entry name" value="A-D-PHexomutase_a/b/a-II"/>
</dbReference>
<protein>
    <recommendedName>
        <fullName evidence="5">phosphomannomutase</fullName>
        <ecNumber evidence="5">5.4.2.8</ecNumber>
    </recommendedName>
</protein>
<evidence type="ECO:0000259" key="12">
    <source>
        <dbReference type="Pfam" id="PF02878"/>
    </source>
</evidence>
<dbReference type="InterPro" id="IPR016066">
    <property type="entry name" value="A-D-PHexomutase_CS"/>
</dbReference>
<dbReference type="Pfam" id="PF02880">
    <property type="entry name" value="PGM_PMM_III"/>
    <property type="match status" value="1"/>
</dbReference>
<dbReference type="GO" id="GO:0004615">
    <property type="term" value="F:phosphomannomutase activity"/>
    <property type="evidence" value="ECO:0007669"/>
    <property type="project" value="UniProtKB-EC"/>
</dbReference>
<evidence type="ECO:0000256" key="3">
    <source>
        <dbReference type="ARBA" id="ARBA00004699"/>
    </source>
</evidence>
<dbReference type="SUPFAM" id="SSF55957">
    <property type="entry name" value="Phosphoglucomutase, C-terminal domain"/>
    <property type="match status" value="1"/>
</dbReference>
<dbReference type="InterPro" id="IPR005844">
    <property type="entry name" value="A-D-PHexomutase_a/b/a-I"/>
</dbReference>
<comment type="caution">
    <text evidence="15">The sequence shown here is derived from an EMBL/GenBank/DDBJ whole genome shotgun (WGS) entry which is preliminary data.</text>
</comment>
<keyword evidence="9" id="KW-0413">Isomerase</keyword>
<evidence type="ECO:0000259" key="14">
    <source>
        <dbReference type="Pfam" id="PF02880"/>
    </source>
</evidence>
<reference evidence="15 16" key="1">
    <citation type="submission" date="2016-08" db="EMBL/GenBank/DDBJ databases">
        <authorList>
            <person name="Seilhamer J.J."/>
        </authorList>
    </citation>
    <scope>NUCLEOTIDE SEQUENCE [LARGE SCALE GENOMIC DNA]</scope>
    <source>
        <strain evidence="15 16">KCTC 42603</strain>
    </source>
</reference>
<evidence type="ECO:0000256" key="10">
    <source>
        <dbReference type="RuleBase" id="RU004326"/>
    </source>
</evidence>
<comment type="catalytic activity">
    <reaction evidence="1">
        <text>alpha-D-mannose 1-phosphate = D-mannose 6-phosphate</text>
        <dbReference type="Rhea" id="RHEA:11140"/>
        <dbReference type="ChEBI" id="CHEBI:58409"/>
        <dbReference type="ChEBI" id="CHEBI:58735"/>
        <dbReference type="EC" id="5.4.2.8"/>
    </reaction>
</comment>
<evidence type="ECO:0000256" key="8">
    <source>
        <dbReference type="ARBA" id="ARBA00022842"/>
    </source>
</evidence>
<dbReference type="RefSeq" id="WP_070124086.1">
    <property type="nucleotide sequence ID" value="NZ_MDHN01000010.1"/>
</dbReference>
<dbReference type="InterPro" id="IPR016055">
    <property type="entry name" value="A-D-PHexomutase_a/b/a-I/II/III"/>
</dbReference>
<dbReference type="Proteomes" id="UP000175691">
    <property type="component" value="Unassembled WGS sequence"/>
</dbReference>
<proteinExistence type="inferred from homology"/>
<evidence type="ECO:0000259" key="13">
    <source>
        <dbReference type="Pfam" id="PF02879"/>
    </source>
</evidence>
<dbReference type="GO" id="GO:0005975">
    <property type="term" value="P:carbohydrate metabolic process"/>
    <property type="evidence" value="ECO:0007669"/>
    <property type="project" value="InterPro"/>
</dbReference>
<dbReference type="Gene3D" id="3.30.310.50">
    <property type="entry name" value="Alpha-D-phosphohexomutase, C-terminal domain"/>
    <property type="match status" value="1"/>
</dbReference>
<organism evidence="15 16">
    <name type="scientific">Alteromonas confluentis</name>
    <dbReference type="NCBI Taxonomy" id="1656094"/>
    <lineage>
        <taxon>Bacteria</taxon>
        <taxon>Pseudomonadati</taxon>
        <taxon>Pseudomonadota</taxon>
        <taxon>Gammaproteobacteria</taxon>
        <taxon>Alteromonadales</taxon>
        <taxon>Alteromonadaceae</taxon>
        <taxon>Alteromonas/Salinimonas group</taxon>
        <taxon>Alteromonas</taxon>
    </lineage>
</organism>
<dbReference type="AlphaFoldDB" id="A0A1E7ZE17"/>
<sequence length="486" mass="52848">MSQPITCFKAYDIRGELNTQLSEEVAYRIGRGFATELNAKTVVVGGDVRLTSTPLKLALAAGLIDGGATVLDLGDTGTEEIYFATKHLGVDGGIEVTASHNPINYNGMKMVKAGSVPISGDTGLNAIKDAAEALDDSLVAERLAFYCNGETIDADAFFNGKAHVSTDKLNASGQYELKDCLTDYAEHVVSYIDTANLTPLKIVANSGNGAAGKALDAIEAVFKAKGVPVEFIKVHHQPDGTFPNGIPNPLLPENRDDTAQAVIDSKADFGIAWDGDFDRCFLFDANGVFIEGYYIVGLLAQAFIDKEADAKIIYDPRVFWNTEDIVKSAGGIPIKSKTGHAFIKERMRKEDAVYGGEMSAHHYFRDFAYCDSGMIPWLLVAELLCTKQISLADMVKARIEAFPSSGEINSKLKDADAALARIKQKYEADALVIDDTDGIGYEFAEWRFNLRKSNTEPVIRLNVESKGDIPLMEAKTEELITLIRSE</sequence>
<keyword evidence="8 10" id="KW-0460">Magnesium</keyword>
<dbReference type="CDD" id="cd03089">
    <property type="entry name" value="PMM_PGM"/>
    <property type="match status" value="1"/>
</dbReference>
<comment type="pathway">
    <text evidence="3">Nucleotide-sugar biosynthesis; GDP-alpha-D-mannose biosynthesis; alpha-D-mannose 1-phosphate from D-fructose 6-phosphate: step 2/2.</text>
</comment>
<dbReference type="InterPro" id="IPR005841">
    <property type="entry name" value="Alpha-D-phosphohexomutase_SF"/>
</dbReference>
<evidence type="ECO:0000313" key="15">
    <source>
        <dbReference type="EMBL" id="OFC71747.1"/>
    </source>
</evidence>
<dbReference type="PANTHER" id="PTHR43771">
    <property type="entry name" value="PHOSPHOMANNOMUTASE"/>
    <property type="match status" value="1"/>
</dbReference>
<dbReference type="InterPro" id="IPR005846">
    <property type="entry name" value="A-D-PHexomutase_a/b/a-III"/>
</dbReference>
<dbReference type="PROSITE" id="PS00710">
    <property type="entry name" value="PGM_PMM"/>
    <property type="match status" value="1"/>
</dbReference>
<dbReference type="EMBL" id="MDHN01000010">
    <property type="protein sequence ID" value="OFC71747.1"/>
    <property type="molecule type" value="Genomic_DNA"/>
</dbReference>
<dbReference type="Gene3D" id="3.40.120.10">
    <property type="entry name" value="Alpha-D-Glucose-1,6-Bisphosphate, subunit A, domain 3"/>
    <property type="match status" value="3"/>
</dbReference>
<name>A0A1E7ZE17_9ALTE</name>
<dbReference type="PANTHER" id="PTHR43771:SF1">
    <property type="entry name" value="PHOSPHOMANNOMUTASE"/>
    <property type="match status" value="1"/>
</dbReference>
<feature type="domain" description="Alpha-D-phosphohexomutase C-terminal" evidence="11">
    <location>
        <begin position="407"/>
        <end position="467"/>
    </location>
</feature>
<comment type="cofactor">
    <cofactor evidence="2">
        <name>Mg(2+)</name>
        <dbReference type="ChEBI" id="CHEBI:18420"/>
    </cofactor>
</comment>
<keyword evidence="7 10" id="KW-0479">Metal-binding</keyword>